<feature type="compositionally biased region" description="Basic and acidic residues" evidence="1">
    <location>
        <begin position="344"/>
        <end position="362"/>
    </location>
</feature>
<comment type="caution">
    <text evidence="5">The sequence shown here is derived from an EMBL/GenBank/DDBJ whole genome shotgun (WGS) entry which is preliminary data.</text>
</comment>
<dbReference type="InterPro" id="IPR036116">
    <property type="entry name" value="FN3_sf"/>
</dbReference>
<dbReference type="SUPFAM" id="SSF49265">
    <property type="entry name" value="Fibronectin type III"/>
    <property type="match status" value="1"/>
</dbReference>
<evidence type="ECO:0000256" key="3">
    <source>
        <dbReference type="SAM" id="SignalP"/>
    </source>
</evidence>
<keyword evidence="2" id="KW-0812">Transmembrane</keyword>
<dbReference type="Proteomes" id="UP001046870">
    <property type="component" value="Chromosome 1"/>
</dbReference>
<dbReference type="EMBL" id="JAFDVH010000001">
    <property type="protein sequence ID" value="KAG7493000.1"/>
    <property type="molecule type" value="Genomic_DNA"/>
</dbReference>
<name>A0A9D3TI91_MEGAT</name>
<evidence type="ECO:0000256" key="1">
    <source>
        <dbReference type="SAM" id="MobiDB-lite"/>
    </source>
</evidence>
<protein>
    <recommendedName>
        <fullName evidence="4">Fibronectin type-III domain-containing protein</fullName>
    </recommendedName>
</protein>
<dbReference type="OrthoDB" id="9946382at2759"/>
<organism evidence="5 6">
    <name type="scientific">Megalops atlanticus</name>
    <name type="common">Tarpon</name>
    <name type="synonym">Clupea gigantea</name>
    <dbReference type="NCBI Taxonomy" id="7932"/>
    <lineage>
        <taxon>Eukaryota</taxon>
        <taxon>Metazoa</taxon>
        <taxon>Chordata</taxon>
        <taxon>Craniata</taxon>
        <taxon>Vertebrata</taxon>
        <taxon>Euteleostomi</taxon>
        <taxon>Actinopterygii</taxon>
        <taxon>Neopterygii</taxon>
        <taxon>Teleostei</taxon>
        <taxon>Elopiformes</taxon>
        <taxon>Megalopidae</taxon>
        <taxon>Megalops</taxon>
    </lineage>
</organism>
<proteinExistence type="predicted"/>
<keyword evidence="2" id="KW-1133">Transmembrane helix</keyword>
<dbReference type="PANTHER" id="PTHR20859:SF87">
    <property type="entry name" value="CYTOKINE RECEPTOR FAMILY MEMBER B13-RELATED"/>
    <property type="match status" value="1"/>
</dbReference>
<feature type="transmembrane region" description="Helical" evidence="2">
    <location>
        <begin position="230"/>
        <end position="253"/>
    </location>
</feature>
<gene>
    <name evidence="5" type="ORF">MATL_G00020680</name>
</gene>
<dbReference type="PANTHER" id="PTHR20859">
    <property type="entry name" value="INTERFERON/INTERLEUKIN RECEPTOR"/>
    <property type="match status" value="1"/>
</dbReference>
<sequence>MKDSLLTSALTLLIILENGLTLVPAPFNVTVTCHNFETIVYWKYSEVSQFPLFKVELIKDVFNEESEMKNTTLPYVNISSSIRILERYYVKVTAVNGSEKSETAESPTFSFDNSVPVSILCFLDFPDVNLSVKGGLMTVTFTHPFHVYRNTPALEQLSPSKVFRYKVLLNGAMSETLCECAEIQRDCSITIPVPEKKLHCVNLTGTLRNTVVRTSKEICQQEEPQSGMPYFAIPLALALAASVGIMCLVIVFVKKTTSTSSRLKFLFSSLHPQQTMMPQVLDMQISSTPLLQVLKDTSLEEIPTVIALLQGGSCFRIGQEACTGLHMEERGSGQGPAQPTSLREPCRDQPSGRELENKKQGEDSGDSQLCVIGSSGYDRPQILLEVELFPADLVEGYRHTRQTGLC</sequence>
<feature type="domain" description="Fibronectin type-III" evidence="4">
    <location>
        <begin position="6"/>
        <end position="102"/>
    </location>
</feature>
<evidence type="ECO:0000313" key="5">
    <source>
        <dbReference type="EMBL" id="KAG7493000.1"/>
    </source>
</evidence>
<evidence type="ECO:0000259" key="4">
    <source>
        <dbReference type="Pfam" id="PF01108"/>
    </source>
</evidence>
<keyword evidence="3" id="KW-0732">Signal</keyword>
<feature type="region of interest" description="Disordered" evidence="1">
    <location>
        <begin position="327"/>
        <end position="370"/>
    </location>
</feature>
<feature type="signal peptide" evidence="3">
    <location>
        <begin position="1"/>
        <end position="21"/>
    </location>
</feature>
<dbReference type="InterPro" id="IPR013783">
    <property type="entry name" value="Ig-like_fold"/>
</dbReference>
<dbReference type="GO" id="GO:0005886">
    <property type="term" value="C:plasma membrane"/>
    <property type="evidence" value="ECO:0007669"/>
    <property type="project" value="TreeGrafter"/>
</dbReference>
<reference evidence="5" key="1">
    <citation type="submission" date="2021-01" db="EMBL/GenBank/DDBJ databases">
        <authorList>
            <person name="Zahm M."/>
            <person name="Roques C."/>
            <person name="Cabau C."/>
            <person name="Klopp C."/>
            <person name="Donnadieu C."/>
            <person name="Jouanno E."/>
            <person name="Lampietro C."/>
            <person name="Louis A."/>
            <person name="Herpin A."/>
            <person name="Echchiki A."/>
            <person name="Berthelot C."/>
            <person name="Parey E."/>
            <person name="Roest-Crollius H."/>
            <person name="Braasch I."/>
            <person name="Postlethwait J."/>
            <person name="Bobe J."/>
            <person name="Montfort J."/>
            <person name="Bouchez O."/>
            <person name="Begum T."/>
            <person name="Mejri S."/>
            <person name="Adams A."/>
            <person name="Chen W.-J."/>
            <person name="Guiguen Y."/>
        </authorList>
    </citation>
    <scope>NUCLEOTIDE SEQUENCE</scope>
    <source>
        <strain evidence="5">YG-15Mar2019-1</strain>
        <tissue evidence="5">Brain</tissue>
    </source>
</reference>
<dbReference type="Gene3D" id="2.60.40.10">
    <property type="entry name" value="Immunoglobulins"/>
    <property type="match status" value="2"/>
</dbReference>
<dbReference type="InterPro" id="IPR050650">
    <property type="entry name" value="Type-II_Cytokine-TF_Rcpt"/>
</dbReference>
<accession>A0A9D3TI91</accession>
<keyword evidence="2" id="KW-0472">Membrane</keyword>
<keyword evidence="6" id="KW-1185">Reference proteome</keyword>
<dbReference type="GO" id="GO:0004896">
    <property type="term" value="F:cytokine receptor activity"/>
    <property type="evidence" value="ECO:0007669"/>
    <property type="project" value="TreeGrafter"/>
</dbReference>
<dbReference type="AlphaFoldDB" id="A0A9D3TI91"/>
<dbReference type="Pfam" id="PF01108">
    <property type="entry name" value="Tissue_fac"/>
    <property type="match status" value="1"/>
</dbReference>
<feature type="chain" id="PRO_5039325745" description="Fibronectin type-III domain-containing protein" evidence="3">
    <location>
        <begin position="22"/>
        <end position="406"/>
    </location>
</feature>
<evidence type="ECO:0000313" key="6">
    <source>
        <dbReference type="Proteomes" id="UP001046870"/>
    </source>
</evidence>
<evidence type="ECO:0000256" key="2">
    <source>
        <dbReference type="SAM" id="Phobius"/>
    </source>
</evidence>
<dbReference type="InterPro" id="IPR003961">
    <property type="entry name" value="FN3_dom"/>
</dbReference>